<proteinExistence type="predicted"/>
<protein>
    <submittedName>
        <fullName evidence="2">Uncharacterized protein</fullName>
    </submittedName>
</protein>
<dbReference type="STRING" id="74969.FAD_0689"/>
<sequence>MKEINKIRLKISFIPIAILIILIFLPLPFYFAGLFSYFKIMPLIILISAFFIFFVGAWWDFGANEYIKNLIVGHVELSENDLKYINRQQLIITLIYILIGLLYISIAFVLNSI</sequence>
<accession>A0A1V0N3F1</accession>
<feature type="transmembrane region" description="Helical" evidence="1">
    <location>
        <begin position="90"/>
        <end position="110"/>
    </location>
</feature>
<dbReference type="EMBL" id="CP015363">
    <property type="protein sequence ID" value="ARD84596.1"/>
    <property type="molecule type" value="Genomic_DNA"/>
</dbReference>
<feature type="transmembrane region" description="Helical" evidence="1">
    <location>
        <begin position="37"/>
        <end position="59"/>
    </location>
</feature>
<dbReference type="KEGG" id="fai:FAD_0689"/>
<dbReference type="AlphaFoldDB" id="A0A1V0N3F1"/>
<keyword evidence="3" id="KW-1185">Reference proteome</keyword>
<keyword evidence="1" id="KW-0472">Membrane</keyword>
<reference evidence="2 3" key="1">
    <citation type="submission" date="2011-10" db="EMBL/GenBank/DDBJ databases">
        <title>Metabolic and evolutionary patterns in the extreme acidophile Ferroplasma acidiphilum.</title>
        <authorList>
            <person name="Golyshina O.V."/>
            <person name="Kozyavkin S.A."/>
            <person name="Tatusov R.L."/>
            <person name="Slesarev A.I."/>
            <person name="Golyshin P.N."/>
        </authorList>
    </citation>
    <scope>NUCLEOTIDE SEQUENCE [LARGE SCALE GENOMIC DNA]</scope>
    <source>
        <strain evidence="3">Y</strain>
    </source>
</reference>
<organism evidence="2 3">
    <name type="scientific">Ferroplasma acidiphilum</name>
    <dbReference type="NCBI Taxonomy" id="74969"/>
    <lineage>
        <taxon>Archaea</taxon>
        <taxon>Methanobacteriati</taxon>
        <taxon>Thermoplasmatota</taxon>
        <taxon>Thermoplasmata</taxon>
        <taxon>Thermoplasmatales</taxon>
        <taxon>Ferroplasmaceae</taxon>
        <taxon>Ferroplasma</taxon>
    </lineage>
</organism>
<feature type="transmembrane region" description="Helical" evidence="1">
    <location>
        <begin position="12"/>
        <end position="31"/>
    </location>
</feature>
<name>A0A1V0N3F1_9ARCH</name>
<dbReference type="RefSeq" id="WP_081141794.1">
    <property type="nucleotide sequence ID" value="NZ_CP015363.1"/>
</dbReference>
<keyword evidence="1" id="KW-0812">Transmembrane</keyword>
<gene>
    <name evidence="2" type="ORF">FAD_0689</name>
</gene>
<dbReference type="Proteomes" id="UP000192050">
    <property type="component" value="Chromosome"/>
</dbReference>
<keyword evidence="1" id="KW-1133">Transmembrane helix</keyword>
<evidence type="ECO:0000313" key="3">
    <source>
        <dbReference type="Proteomes" id="UP000192050"/>
    </source>
</evidence>
<evidence type="ECO:0000313" key="2">
    <source>
        <dbReference type="EMBL" id="ARD84596.1"/>
    </source>
</evidence>
<dbReference type="GeneID" id="31676190"/>
<evidence type="ECO:0000256" key="1">
    <source>
        <dbReference type="SAM" id="Phobius"/>
    </source>
</evidence>